<dbReference type="EMBL" id="JAFJYH010000068">
    <property type="protein sequence ID" value="KAG4421270.1"/>
    <property type="molecule type" value="Genomic_DNA"/>
</dbReference>
<dbReference type="AlphaFoldDB" id="A0A8H7W8M7"/>
<dbReference type="OrthoDB" id="3557394at2759"/>
<evidence type="ECO:0000313" key="2">
    <source>
        <dbReference type="EMBL" id="KAG4421270.1"/>
    </source>
</evidence>
<dbReference type="Proteomes" id="UP000664132">
    <property type="component" value="Unassembled WGS sequence"/>
</dbReference>
<reference evidence="2" key="1">
    <citation type="submission" date="2021-02" db="EMBL/GenBank/DDBJ databases">
        <title>Genome sequence Cadophora malorum strain M34.</title>
        <authorList>
            <person name="Stefanovic E."/>
            <person name="Vu D."/>
            <person name="Scully C."/>
            <person name="Dijksterhuis J."/>
            <person name="Roader J."/>
            <person name="Houbraken J."/>
        </authorList>
    </citation>
    <scope>NUCLEOTIDE SEQUENCE</scope>
    <source>
        <strain evidence="2">M34</strain>
    </source>
</reference>
<dbReference type="PANTHER" id="PTHR24148:SF64">
    <property type="entry name" value="HETEROKARYON INCOMPATIBILITY DOMAIN-CONTAINING PROTEIN"/>
    <property type="match status" value="1"/>
</dbReference>
<keyword evidence="3" id="KW-1185">Reference proteome</keyword>
<accession>A0A8H7W8M7</accession>
<sequence>MSSSQIKIAAPKYLPTPLADNEIRLLHIQPGAFASPIICNLKVHLLSSKPAYDALSYTWNNLRGSQIIIVNCVPCSVTSNLELALRHLRPRDGEGVHELVLWVDALCIDQGNDGEKAVQVGMMGEIYRNARRVRAWIGEKEEDVDAGGEKEVGAEEVGDSWTVWRLMEEFGTSNKFDCWDAVEPHKLKPGQALDRMADFLTACWGNESGRGSWKITARMLKRSYWRRVWIQQELYNNREVIVHCGLKSAPFECWTRALEAHSYECNTDPSDRTIKLPSGRVRPGSQEVLQAGAVVVWFGLGRRYHERVKSRHGHFRLLREQLSRGATDPRDKIYGILDMVECWAEGRFKADYTASTAQVYTRAVLSTIEQWKALDVLLDTMPCPISMRMPDLPTWCPDWNHFITVSEDESDAGTDLKWSDVPYGLNRWGDNKFDYSRNNICYTKTEDDGRTLICYGIMLDHVRDVADSPWSPGQEEPSYENLGRLLQLTGADHDPGRREALWRTLVSNRAWNPSFDLTSQEFVPAPGDFGGRFETWLEMLRLRQKLRDNPENESLQGLRTDGNILAKAVMPIDQQRFSGKTSAEAVEQVVAWQHPYLASCQIATRWRRFFMTENDHMGLAPLHMLPGDVLVVLYGATLPVILRPVETHFEFVGEAYVNMWERGEAFDLAEKGELEERFFEMR</sequence>
<gene>
    <name evidence="2" type="ORF">IFR04_005572</name>
</gene>
<comment type="caution">
    <text evidence="2">The sequence shown here is derived from an EMBL/GenBank/DDBJ whole genome shotgun (WGS) entry which is preliminary data.</text>
</comment>
<dbReference type="Pfam" id="PF26639">
    <property type="entry name" value="Het-6_barrel"/>
    <property type="match status" value="1"/>
</dbReference>
<dbReference type="PANTHER" id="PTHR24148">
    <property type="entry name" value="ANKYRIN REPEAT DOMAIN-CONTAINING PROTEIN 39 HOMOLOG-RELATED"/>
    <property type="match status" value="1"/>
</dbReference>
<dbReference type="InterPro" id="IPR010730">
    <property type="entry name" value="HET"/>
</dbReference>
<protein>
    <recommendedName>
        <fullName evidence="1">Heterokaryon incompatibility domain-containing protein</fullName>
    </recommendedName>
</protein>
<evidence type="ECO:0000313" key="3">
    <source>
        <dbReference type="Proteomes" id="UP000664132"/>
    </source>
</evidence>
<feature type="domain" description="Heterokaryon incompatibility" evidence="1">
    <location>
        <begin position="52"/>
        <end position="233"/>
    </location>
</feature>
<evidence type="ECO:0000259" key="1">
    <source>
        <dbReference type="Pfam" id="PF06985"/>
    </source>
</evidence>
<dbReference type="InterPro" id="IPR052895">
    <property type="entry name" value="HetReg/Transcr_Mod"/>
</dbReference>
<organism evidence="2 3">
    <name type="scientific">Cadophora malorum</name>
    <dbReference type="NCBI Taxonomy" id="108018"/>
    <lineage>
        <taxon>Eukaryota</taxon>
        <taxon>Fungi</taxon>
        <taxon>Dikarya</taxon>
        <taxon>Ascomycota</taxon>
        <taxon>Pezizomycotina</taxon>
        <taxon>Leotiomycetes</taxon>
        <taxon>Helotiales</taxon>
        <taxon>Ploettnerulaceae</taxon>
        <taxon>Cadophora</taxon>
    </lineage>
</organism>
<name>A0A8H7W8M7_9HELO</name>
<proteinExistence type="predicted"/>
<dbReference type="Pfam" id="PF06985">
    <property type="entry name" value="HET"/>
    <property type="match status" value="1"/>
</dbReference>